<name>A0ABS4PLC6_9PSEU</name>
<feature type="compositionally biased region" description="Pro residues" evidence="1">
    <location>
        <begin position="302"/>
        <end position="327"/>
    </location>
</feature>
<keyword evidence="5" id="KW-1185">Reference proteome</keyword>
<keyword evidence="2" id="KW-0472">Membrane</keyword>
<comment type="caution">
    <text evidence="4">The sequence shown here is derived from an EMBL/GenBank/DDBJ whole genome shotgun (WGS) entry which is preliminary data.</text>
</comment>
<dbReference type="InterPro" id="IPR043725">
    <property type="entry name" value="DUF5667"/>
</dbReference>
<evidence type="ECO:0000259" key="3">
    <source>
        <dbReference type="Pfam" id="PF18915"/>
    </source>
</evidence>
<evidence type="ECO:0000256" key="2">
    <source>
        <dbReference type="SAM" id="Phobius"/>
    </source>
</evidence>
<sequence length="346" mass="36282">MKLPWERERDRFARAVEDPSSEDDEFRHELDLVNQLRLLGDTAAPGPEVKERIAAAIEARPEPPPPPRRRLRLGPAVVGGLTAVLAMGGLGLVLAGDALPGDSLYGVKLAGETATVGLTFDDEARAGKRLDHAVSRLAELRAIGDRGVTEFRTALDGFGDATRRGTAELTAVATGTSGDQLSDLRGWAAEQSRLLAELRPSIPAGAGTAYDNAVVLVDRVNQRAAALAGRMDCYQITSGRHDDLGALPASGGCGDGGPPQPGAVEEEPARGPVDRPESQTVVGPPADDRPETATPVLVEPPVHAPPVTGAPPPVTRPRPPITPPPPGELLRLPPLLPGLPEVRVGW</sequence>
<dbReference type="RefSeq" id="WP_209663838.1">
    <property type="nucleotide sequence ID" value="NZ_JAGGMS010000001.1"/>
</dbReference>
<feature type="transmembrane region" description="Helical" evidence="2">
    <location>
        <begin position="73"/>
        <end position="95"/>
    </location>
</feature>
<reference evidence="4 5" key="1">
    <citation type="submission" date="2021-03" db="EMBL/GenBank/DDBJ databases">
        <title>Sequencing the genomes of 1000 actinobacteria strains.</title>
        <authorList>
            <person name="Klenk H.-P."/>
        </authorList>
    </citation>
    <scope>NUCLEOTIDE SEQUENCE [LARGE SCALE GENOMIC DNA]</scope>
    <source>
        <strain evidence="4 5">DSM 45510</strain>
    </source>
</reference>
<dbReference type="Proteomes" id="UP000741013">
    <property type="component" value="Unassembled WGS sequence"/>
</dbReference>
<evidence type="ECO:0000313" key="5">
    <source>
        <dbReference type="Proteomes" id="UP000741013"/>
    </source>
</evidence>
<feature type="compositionally biased region" description="Basic and acidic residues" evidence="1">
    <location>
        <begin position="267"/>
        <end position="277"/>
    </location>
</feature>
<keyword evidence="2" id="KW-1133">Transmembrane helix</keyword>
<dbReference type="Pfam" id="PF18915">
    <property type="entry name" value="DUF5667"/>
    <property type="match status" value="1"/>
</dbReference>
<evidence type="ECO:0000313" key="4">
    <source>
        <dbReference type="EMBL" id="MBP2180244.1"/>
    </source>
</evidence>
<gene>
    <name evidence="4" type="ORF">JOM49_001770</name>
</gene>
<accession>A0ABS4PLC6</accession>
<evidence type="ECO:0000256" key="1">
    <source>
        <dbReference type="SAM" id="MobiDB-lite"/>
    </source>
</evidence>
<keyword evidence="2" id="KW-0812">Transmembrane</keyword>
<organism evidence="4 5">
    <name type="scientific">Amycolatopsis magusensis</name>
    <dbReference type="NCBI Taxonomy" id="882444"/>
    <lineage>
        <taxon>Bacteria</taxon>
        <taxon>Bacillati</taxon>
        <taxon>Actinomycetota</taxon>
        <taxon>Actinomycetes</taxon>
        <taxon>Pseudonocardiales</taxon>
        <taxon>Pseudonocardiaceae</taxon>
        <taxon>Amycolatopsis</taxon>
    </lineage>
</organism>
<feature type="region of interest" description="Disordered" evidence="1">
    <location>
        <begin position="245"/>
        <end position="346"/>
    </location>
</feature>
<proteinExistence type="predicted"/>
<dbReference type="EMBL" id="JAGGMS010000001">
    <property type="protein sequence ID" value="MBP2180244.1"/>
    <property type="molecule type" value="Genomic_DNA"/>
</dbReference>
<feature type="compositionally biased region" description="Low complexity" evidence="1">
    <location>
        <begin position="328"/>
        <end position="346"/>
    </location>
</feature>
<protein>
    <recommendedName>
        <fullName evidence="3">DUF5667 domain-containing protein</fullName>
    </recommendedName>
</protein>
<feature type="domain" description="DUF5667" evidence="3">
    <location>
        <begin position="98"/>
        <end position="155"/>
    </location>
</feature>